<keyword evidence="1" id="KW-0175">Coiled coil</keyword>
<comment type="caution">
    <text evidence="3">The sequence shown here is derived from an EMBL/GenBank/DDBJ whole genome shotgun (WGS) entry which is preliminary data.</text>
</comment>
<accession>A0A5D4KA98</accession>
<evidence type="ECO:0000313" key="3">
    <source>
        <dbReference type="EMBL" id="TYR74218.1"/>
    </source>
</evidence>
<name>A0A5D4KA98_9BACI</name>
<dbReference type="AlphaFoldDB" id="A0A5D4KA98"/>
<dbReference type="InterPro" id="IPR002881">
    <property type="entry name" value="DUF58"/>
</dbReference>
<evidence type="ECO:0000313" key="4">
    <source>
        <dbReference type="Proteomes" id="UP000323317"/>
    </source>
</evidence>
<gene>
    <name evidence="3" type="ORF">FZC79_15505</name>
</gene>
<evidence type="ECO:0000259" key="2">
    <source>
        <dbReference type="Pfam" id="PF01882"/>
    </source>
</evidence>
<protein>
    <submittedName>
        <fullName evidence="3">DUF58 domain-containing protein</fullName>
    </submittedName>
</protein>
<organism evidence="3 4">
    <name type="scientific">Rossellomorea vietnamensis</name>
    <dbReference type="NCBI Taxonomy" id="218284"/>
    <lineage>
        <taxon>Bacteria</taxon>
        <taxon>Bacillati</taxon>
        <taxon>Bacillota</taxon>
        <taxon>Bacilli</taxon>
        <taxon>Bacillales</taxon>
        <taxon>Bacillaceae</taxon>
        <taxon>Rossellomorea</taxon>
    </lineage>
</organism>
<dbReference type="Proteomes" id="UP000323317">
    <property type="component" value="Unassembled WGS sequence"/>
</dbReference>
<proteinExistence type="predicted"/>
<sequence>MMLLSPRILQRSTKHALVMRKSVRGMHKGERRSSKQGTSLEFSDFRTYVPGDDPRLIDWNAFARTQKHYIKRYLDEQELFVTIYLDCSKSMMIPAAKWEMAKSLAACLGYMSLVHDDRVSVYPAGSGAPSFLHKKGRAFAGRLVTYLTELKIPAGSETFWRRLAEIQQKRNGLTLIISDLLEPVEHIKEALKRMQASRQEIRIVQVLSPDELKPSFHGDLKLVDSESKEPREVSISRKVLHEYEERLQAHNNELERFCRERGIGYLQCSSAQPLEELVFSSMAGKGWVM</sequence>
<dbReference type="RefSeq" id="WP_148947705.1">
    <property type="nucleotide sequence ID" value="NZ_VTEH01000013.1"/>
</dbReference>
<dbReference type="Pfam" id="PF01882">
    <property type="entry name" value="DUF58"/>
    <property type="match status" value="1"/>
</dbReference>
<dbReference type="PANTHER" id="PTHR33608:SF7">
    <property type="entry name" value="DUF58 DOMAIN-CONTAINING PROTEIN"/>
    <property type="match status" value="1"/>
</dbReference>
<dbReference type="EMBL" id="VTEH01000013">
    <property type="protein sequence ID" value="TYR74218.1"/>
    <property type="molecule type" value="Genomic_DNA"/>
</dbReference>
<dbReference type="PANTHER" id="PTHR33608">
    <property type="entry name" value="BLL2464 PROTEIN"/>
    <property type="match status" value="1"/>
</dbReference>
<evidence type="ECO:0000256" key="1">
    <source>
        <dbReference type="SAM" id="Coils"/>
    </source>
</evidence>
<feature type="domain" description="DUF58" evidence="2">
    <location>
        <begin position="44"/>
        <end position="252"/>
    </location>
</feature>
<feature type="coiled-coil region" evidence="1">
    <location>
        <begin position="233"/>
        <end position="260"/>
    </location>
</feature>
<reference evidence="3 4" key="1">
    <citation type="submission" date="2019-08" db="EMBL/GenBank/DDBJ databases">
        <title>Bacillus genomes from the desert of Cuatro Cienegas, Coahuila.</title>
        <authorList>
            <person name="Olmedo-Alvarez G."/>
        </authorList>
    </citation>
    <scope>NUCLEOTIDE SEQUENCE [LARGE SCALE GENOMIC DNA]</scope>
    <source>
        <strain evidence="3 4">CH40_1T</strain>
    </source>
</reference>